<dbReference type="Proteomes" id="UP000032025">
    <property type="component" value="Unassembled WGS sequence"/>
</dbReference>
<proteinExistence type="predicted"/>
<dbReference type="GO" id="GO:0006878">
    <property type="term" value="P:intracellular copper ion homeostasis"/>
    <property type="evidence" value="ECO:0007669"/>
    <property type="project" value="InterPro"/>
</dbReference>
<feature type="signal peptide" evidence="2">
    <location>
        <begin position="1"/>
        <end position="22"/>
    </location>
</feature>
<dbReference type="Pfam" id="PF05275">
    <property type="entry name" value="CopB"/>
    <property type="match status" value="1"/>
</dbReference>
<dbReference type="GO" id="GO:0009279">
    <property type="term" value="C:cell outer membrane"/>
    <property type="evidence" value="ECO:0007669"/>
    <property type="project" value="InterPro"/>
</dbReference>
<reference evidence="3 4" key="1">
    <citation type="submission" date="2014-08" db="EMBL/GenBank/DDBJ databases">
        <title>Whole genome shotgun sequence of Sphingomonas paucimobilis NBRC 13935.</title>
        <authorList>
            <person name="Hosoyama A."/>
            <person name="Hashimoto M."/>
            <person name="Hosoyama Y."/>
            <person name="Noguchi M."/>
            <person name="Uohara A."/>
            <person name="Ohji S."/>
            <person name="Katano-Makiyama Y."/>
            <person name="Ichikawa N."/>
            <person name="Kimura A."/>
            <person name="Yamazoe A."/>
            <person name="Fujita N."/>
        </authorList>
    </citation>
    <scope>NUCLEOTIDE SEQUENCE [LARGE SCALE GENOMIC DNA]</scope>
    <source>
        <strain evidence="3 4">NBRC 13935</strain>
    </source>
</reference>
<evidence type="ECO:0000256" key="2">
    <source>
        <dbReference type="SAM" id="SignalP"/>
    </source>
</evidence>
<keyword evidence="4" id="KW-1185">Reference proteome</keyword>
<accession>A0A0C9NMJ9</accession>
<dbReference type="GO" id="GO:0005507">
    <property type="term" value="F:copper ion binding"/>
    <property type="evidence" value="ECO:0007669"/>
    <property type="project" value="InterPro"/>
</dbReference>
<dbReference type="InterPro" id="IPR007939">
    <property type="entry name" value="Cu-R_B_prcur"/>
</dbReference>
<dbReference type="GeneID" id="78486956"/>
<keyword evidence="2" id="KW-0732">Signal</keyword>
<evidence type="ECO:0000313" key="4">
    <source>
        <dbReference type="Proteomes" id="UP000032025"/>
    </source>
</evidence>
<comment type="caution">
    <text evidence="3">The sequence shown here is derived from an EMBL/GenBank/DDBJ whole genome shotgun (WGS) entry which is preliminary data.</text>
</comment>
<dbReference type="InterPro" id="IPR036709">
    <property type="entry name" value="Autotransporte_beta_dom_sf"/>
</dbReference>
<sequence>MNRLTAALAATTMLGIAGPVAAQSMQGMDHSAMPGMTMPMPAKKKPVVKPTAKGKPAKTRSAPARRPSASTTKRRAAPTAGMNGMDHGTMPGMDHSSMPGMDHAAPQGSQQGMEAMPGMQMPGNGQTVPQGSQQPMQGMDHSAMPGMTMPADQHSGHDMQGMSGMAGMPGMAADGVQQTGTALPAGNAPAPPLPTDHAADSVYGADAMAMGRHHLQQHHGGQNFSQVLLNLAEYQFRNGRDGYRWDGEAWFGGDINRLFIKSEGEGAFREGIESAEVQALYSRTIGPYFNLQAGVRQDLGPSPKRTYATVGLEGLAPGFFELEGAVFLSNKGDLLGRLEGYYDQRITQRLILQPRAELNFAAQDVPENRIGSGLSNAELGLRLRYEIRREFAPYVGVSWDRRFGDTARYARADGDRATSKSIVAGVRVWF</sequence>
<evidence type="ECO:0000256" key="1">
    <source>
        <dbReference type="SAM" id="MobiDB-lite"/>
    </source>
</evidence>
<protein>
    <submittedName>
        <fullName evidence="3">CopB protein</fullName>
    </submittedName>
</protein>
<gene>
    <name evidence="3" type="primary">copB</name>
    <name evidence="3" type="ORF">SP6_70_00180</name>
</gene>
<feature type="region of interest" description="Disordered" evidence="1">
    <location>
        <begin position="38"/>
        <end position="113"/>
    </location>
</feature>
<dbReference type="SUPFAM" id="SSF103515">
    <property type="entry name" value="Autotransporter"/>
    <property type="match status" value="1"/>
</dbReference>
<name>A0A0C9NMJ9_SPHPI</name>
<organism evidence="3 4">
    <name type="scientific">Sphingomonas paucimobilis NBRC 13935</name>
    <dbReference type="NCBI Taxonomy" id="1219050"/>
    <lineage>
        <taxon>Bacteria</taxon>
        <taxon>Pseudomonadati</taxon>
        <taxon>Pseudomonadota</taxon>
        <taxon>Alphaproteobacteria</taxon>
        <taxon>Sphingomonadales</taxon>
        <taxon>Sphingomonadaceae</taxon>
        <taxon>Sphingomonas</taxon>
    </lineage>
</organism>
<feature type="chain" id="PRO_5002216458" evidence="2">
    <location>
        <begin position="23"/>
        <end position="430"/>
    </location>
</feature>
<evidence type="ECO:0000313" key="3">
    <source>
        <dbReference type="EMBL" id="GAN15878.1"/>
    </source>
</evidence>
<dbReference type="AlphaFoldDB" id="A0A0C9NMJ9"/>
<dbReference type="RefSeq" id="WP_024310688.1">
    <property type="nucleotide sequence ID" value="NZ_BBJS01000070.1"/>
</dbReference>
<dbReference type="EMBL" id="BBJS01000070">
    <property type="protein sequence ID" value="GAN15878.1"/>
    <property type="molecule type" value="Genomic_DNA"/>
</dbReference>